<dbReference type="AlphaFoldDB" id="A0A1L7WJP8"/>
<dbReference type="Proteomes" id="UP000184330">
    <property type="component" value="Unassembled WGS sequence"/>
</dbReference>
<feature type="signal peptide" evidence="1">
    <location>
        <begin position="1"/>
        <end position="18"/>
    </location>
</feature>
<evidence type="ECO:0000256" key="1">
    <source>
        <dbReference type="SAM" id="SignalP"/>
    </source>
</evidence>
<proteinExistence type="predicted"/>
<reference evidence="2 3" key="1">
    <citation type="submission" date="2016-03" db="EMBL/GenBank/DDBJ databases">
        <authorList>
            <person name="Ploux O."/>
        </authorList>
    </citation>
    <scope>NUCLEOTIDE SEQUENCE [LARGE SCALE GENOMIC DNA]</scope>
    <source>
        <strain evidence="2 3">UAMH 11012</strain>
    </source>
</reference>
<accession>A0A1L7WJP8</accession>
<name>A0A1L7WJP8_9HELO</name>
<evidence type="ECO:0000313" key="3">
    <source>
        <dbReference type="Proteomes" id="UP000184330"/>
    </source>
</evidence>
<dbReference type="EMBL" id="FJOG01000003">
    <property type="protein sequence ID" value="CZR52997.1"/>
    <property type="molecule type" value="Genomic_DNA"/>
</dbReference>
<keyword evidence="3" id="KW-1185">Reference proteome</keyword>
<gene>
    <name evidence="2" type="ORF">PAC_02875</name>
</gene>
<keyword evidence="1" id="KW-0732">Signal</keyword>
<sequence>MQVLTFVVASLAAIFAIAQSFGPTQTTTIPPSFSTSVSEDTTYANRRTINTAFIAALSSVSQEGAPKASSLESELSAYTATAYDHASVVISIYSEITVLANSEISKVSSIESEFGYTETPSTSTSTFSYHTFPAAEWSGLVSIYSDFSSATASLASAYDAFTSTFTVTDFPVLETNSAMVLIWFVDSNVESSYYDAVSSYESAYSAIASETGTMTRFGGVAIQTAGIGAAALLGGVAALAANLPNTSSQPTPLSSEVLTAKQTITSSQTLTRTPTIIDCIIVNSSVRHI</sequence>
<organism evidence="2 3">
    <name type="scientific">Phialocephala subalpina</name>
    <dbReference type="NCBI Taxonomy" id="576137"/>
    <lineage>
        <taxon>Eukaryota</taxon>
        <taxon>Fungi</taxon>
        <taxon>Dikarya</taxon>
        <taxon>Ascomycota</taxon>
        <taxon>Pezizomycotina</taxon>
        <taxon>Leotiomycetes</taxon>
        <taxon>Helotiales</taxon>
        <taxon>Mollisiaceae</taxon>
        <taxon>Phialocephala</taxon>
        <taxon>Phialocephala fortinii species complex</taxon>
    </lineage>
</organism>
<evidence type="ECO:0000313" key="2">
    <source>
        <dbReference type="EMBL" id="CZR52997.1"/>
    </source>
</evidence>
<protein>
    <submittedName>
        <fullName evidence="2">Uncharacterized protein</fullName>
    </submittedName>
</protein>
<feature type="chain" id="PRO_5013245049" evidence="1">
    <location>
        <begin position="19"/>
        <end position="289"/>
    </location>
</feature>